<dbReference type="Proteomes" id="UP001174909">
    <property type="component" value="Unassembled WGS sequence"/>
</dbReference>
<dbReference type="InterPro" id="IPR002035">
    <property type="entry name" value="VWF_A"/>
</dbReference>
<dbReference type="Gene3D" id="3.40.50.410">
    <property type="entry name" value="von Willebrand factor, type A domain"/>
    <property type="match status" value="1"/>
</dbReference>
<dbReference type="EMBL" id="CASHTH010002892">
    <property type="protein sequence ID" value="CAI8036741.1"/>
    <property type="molecule type" value="Genomic_DNA"/>
</dbReference>
<dbReference type="InterPro" id="IPR036465">
    <property type="entry name" value="vWFA_dom_sf"/>
</dbReference>
<dbReference type="PROSITE" id="PS50234">
    <property type="entry name" value="VWFA"/>
    <property type="match status" value="1"/>
</dbReference>
<dbReference type="SUPFAM" id="SSF53300">
    <property type="entry name" value="vWA-like"/>
    <property type="match status" value="1"/>
</dbReference>
<dbReference type="Pfam" id="PF00092">
    <property type="entry name" value="VWA"/>
    <property type="match status" value="1"/>
</dbReference>
<evidence type="ECO:0000313" key="3">
    <source>
        <dbReference type="Proteomes" id="UP001174909"/>
    </source>
</evidence>
<keyword evidence="3" id="KW-1185">Reference proteome</keyword>
<accession>A0AA35SXU2</accession>
<sequence length="240" mass="25395">MVDVSKSIEDGGNLPIVKQALLDVVLPYVDPSQGRPAENSNAALMTFTDETDPLVPMASFDETEGAKAEWLNAVNEMATQDRPAYIYDAVKDAHLMLAGLDEKTKTRRANVIVLLTDGSDGGFKVIDPASATPCPDGMGAPGQVCSRTSDAGGNDAAYTPFDPADLDPCPAGLAVAPGRACVESSSETTQNELLRLLGTEDKVPNMLVHTIGFGQEADQTLLKLLAKAGKIEGRYVYADH</sequence>
<reference evidence="2" key="1">
    <citation type="submission" date="2023-03" db="EMBL/GenBank/DDBJ databases">
        <authorList>
            <person name="Steffen K."/>
            <person name="Cardenas P."/>
        </authorList>
    </citation>
    <scope>NUCLEOTIDE SEQUENCE</scope>
</reference>
<proteinExistence type="predicted"/>
<dbReference type="AlphaFoldDB" id="A0AA35SXU2"/>
<evidence type="ECO:0000259" key="1">
    <source>
        <dbReference type="PROSITE" id="PS50234"/>
    </source>
</evidence>
<organism evidence="2 3">
    <name type="scientific">Geodia barretti</name>
    <name type="common">Barrett's horny sponge</name>
    <dbReference type="NCBI Taxonomy" id="519541"/>
    <lineage>
        <taxon>Eukaryota</taxon>
        <taxon>Metazoa</taxon>
        <taxon>Porifera</taxon>
        <taxon>Demospongiae</taxon>
        <taxon>Heteroscleromorpha</taxon>
        <taxon>Tetractinellida</taxon>
        <taxon>Astrophorina</taxon>
        <taxon>Geodiidae</taxon>
        <taxon>Geodia</taxon>
    </lineage>
</organism>
<name>A0AA35SXU2_GEOBA</name>
<gene>
    <name evidence="2" type="ORF">GBAR_LOCUS20585</name>
</gene>
<feature type="domain" description="VWFA" evidence="1">
    <location>
        <begin position="1"/>
        <end position="240"/>
    </location>
</feature>
<evidence type="ECO:0000313" key="2">
    <source>
        <dbReference type="EMBL" id="CAI8036741.1"/>
    </source>
</evidence>
<comment type="caution">
    <text evidence="2">The sequence shown here is derived from an EMBL/GenBank/DDBJ whole genome shotgun (WGS) entry which is preliminary data.</text>
</comment>
<protein>
    <recommendedName>
        <fullName evidence="1">VWFA domain-containing protein</fullName>
    </recommendedName>
</protein>